<dbReference type="GO" id="GO:0005506">
    <property type="term" value="F:iron ion binding"/>
    <property type="evidence" value="ECO:0007669"/>
    <property type="project" value="TreeGrafter"/>
</dbReference>
<organism evidence="5 6">
    <name type="scientific">Babesia divergens</name>
    <dbReference type="NCBI Taxonomy" id="32595"/>
    <lineage>
        <taxon>Eukaryota</taxon>
        <taxon>Sar</taxon>
        <taxon>Alveolata</taxon>
        <taxon>Apicomplexa</taxon>
        <taxon>Aconoidasida</taxon>
        <taxon>Piroplasmida</taxon>
        <taxon>Babesiidae</taxon>
        <taxon>Babesia</taxon>
    </lineage>
</organism>
<reference evidence="5" key="1">
    <citation type="journal article" date="2014" name="Nucleic Acids Res.">
        <title>The evolutionary dynamics of variant antigen genes in Babesia reveal a history of genomic innovation underlying host-parasite interaction.</title>
        <authorList>
            <person name="Jackson A.P."/>
            <person name="Otto T.D."/>
            <person name="Darby A."/>
            <person name="Ramaprasad A."/>
            <person name="Xia D."/>
            <person name="Echaide I.E."/>
            <person name="Farber M."/>
            <person name="Gahlot S."/>
            <person name="Gamble J."/>
            <person name="Gupta D."/>
            <person name="Gupta Y."/>
            <person name="Jackson L."/>
            <person name="Malandrin L."/>
            <person name="Malas T.B."/>
            <person name="Moussa E."/>
            <person name="Nair M."/>
            <person name="Reid A.J."/>
            <person name="Sanders M."/>
            <person name="Sharma J."/>
            <person name="Tracey A."/>
            <person name="Quail M.A."/>
            <person name="Weir W."/>
            <person name="Wastling J.M."/>
            <person name="Hall N."/>
            <person name="Willadsen P."/>
            <person name="Lingelbach K."/>
            <person name="Shiels B."/>
            <person name="Tait A."/>
            <person name="Berriman M."/>
            <person name="Allred D.R."/>
            <person name="Pain A."/>
        </authorList>
    </citation>
    <scope>NUCLEOTIDE SEQUENCE</scope>
    <source>
        <strain evidence="5">1802A</strain>
    </source>
</reference>
<dbReference type="AlphaFoldDB" id="A0AAD9G701"/>
<keyword evidence="6" id="KW-1185">Reference proteome</keyword>
<evidence type="ECO:0000256" key="1">
    <source>
        <dbReference type="ARBA" id="ARBA00005151"/>
    </source>
</evidence>
<evidence type="ECO:0000256" key="4">
    <source>
        <dbReference type="SAM" id="MobiDB-lite"/>
    </source>
</evidence>
<reference evidence="5" key="2">
    <citation type="submission" date="2021-05" db="EMBL/GenBank/DDBJ databases">
        <authorList>
            <person name="Pain A."/>
        </authorList>
    </citation>
    <scope>NUCLEOTIDE SEQUENCE</scope>
    <source>
        <strain evidence="5">1802A</strain>
    </source>
</reference>
<evidence type="ECO:0000313" key="6">
    <source>
        <dbReference type="Proteomes" id="UP001195914"/>
    </source>
</evidence>
<comment type="similarity">
    <text evidence="2">Belongs to the HesB/IscA family.</text>
</comment>
<dbReference type="GO" id="GO:0051539">
    <property type="term" value="F:4 iron, 4 sulfur cluster binding"/>
    <property type="evidence" value="ECO:0007669"/>
    <property type="project" value="TreeGrafter"/>
</dbReference>
<dbReference type="NCBIfam" id="TIGR00049">
    <property type="entry name" value="iron-sulfur cluster assembly accessory protein"/>
    <property type="match status" value="1"/>
</dbReference>
<dbReference type="Gene3D" id="2.60.300.12">
    <property type="entry name" value="HesB-like domain"/>
    <property type="match status" value="1"/>
</dbReference>
<dbReference type="InterPro" id="IPR035903">
    <property type="entry name" value="HesB-like_dom_sf"/>
</dbReference>
<dbReference type="GO" id="GO:0016226">
    <property type="term" value="P:iron-sulfur cluster assembly"/>
    <property type="evidence" value="ECO:0007669"/>
    <property type="project" value="InterPro"/>
</dbReference>
<dbReference type="GO" id="GO:0051537">
    <property type="term" value="F:2 iron, 2 sulfur cluster binding"/>
    <property type="evidence" value="ECO:0007669"/>
    <property type="project" value="TreeGrafter"/>
</dbReference>
<evidence type="ECO:0000256" key="3">
    <source>
        <dbReference type="ARBA" id="ARBA00022485"/>
    </source>
</evidence>
<protein>
    <submittedName>
        <fullName evidence="5">HesB-like domain containing protein</fullName>
    </submittedName>
</protein>
<dbReference type="PANTHER" id="PTHR43011:SF1">
    <property type="entry name" value="IRON-SULFUR CLUSTER ASSEMBLY 2 HOMOLOG, MITOCHONDRIAL"/>
    <property type="match status" value="1"/>
</dbReference>
<comment type="caution">
    <text evidence="5">The sequence shown here is derived from an EMBL/GenBank/DDBJ whole genome shotgun (WGS) entry which is preliminary data.</text>
</comment>
<keyword evidence="3" id="KW-0479">Metal-binding</keyword>
<proteinExistence type="inferred from homology"/>
<dbReference type="EMBL" id="JAHBMH010000073">
    <property type="protein sequence ID" value="KAK1932995.1"/>
    <property type="molecule type" value="Genomic_DNA"/>
</dbReference>
<keyword evidence="3" id="KW-0004">4Fe-4S</keyword>
<comment type="pathway">
    <text evidence="1">Cofactor biosynthesis; iron-sulfur cluster biosynthesis.</text>
</comment>
<feature type="region of interest" description="Disordered" evidence="4">
    <location>
        <begin position="323"/>
        <end position="345"/>
    </location>
</feature>
<sequence>MGKVRSFLSVLGCPKSNRCRGMCTGVFINIITAGHRNSKRSSKCLSTSEPDNIGLNYGNNFSFSDQADVIGFPVKKDEFETTNHNVNSDYEDSLYNQKEVSIIALCNTLNLKLRHNLILAFVCLQKQTIRTHLCRHFIKRTVFIITKNVENSARQAILALKHHRALSHPSSCLSNAACTTEAILNNLINRCALTAFKVFKYEERLEGTATSFYPGRQVSAEDKLDIHRGASRRSASSKECLTDGYRYSHQGYVSQPRSYTTDPRYFHSQKSTEGIIDTQHKHSGTPVEDSVIAESADAIFKRAIKSLQHVEPKSPVETQKILNEQNAKSSSKTYDNEPSTTENKRLSNSIFQNAINKVNVMTPSLVTSKTNIIWDLDFFTSEPYLLAQKYGQKNLVISVTGGGCSGFQYHFDLVDNANALRCIYDSNGCVKVFSDEATLELIASCTIDYQRALVGSKFVLNNIKNISKRCSCGNSFDIKE</sequence>
<dbReference type="SUPFAM" id="SSF89360">
    <property type="entry name" value="HesB-like domain"/>
    <property type="match status" value="1"/>
</dbReference>
<name>A0AAD9G701_BABDI</name>
<dbReference type="Proteomes" id="UP001195914">
    <property type="component" value="Unassembled WGS sequence"/>
</dbReference>
<dbReference type="PANTHER" id="PTHR43011">
    <property type="entry name" value="IRON-SULFUR CLUSTER ASSEMBLY 2 HOMOLOG, MITOCHONDRIAL"/>
    <property type="match status" value="1"/>
</dbReference>
<dbReference type="GO" id="GO:0005739">
    <property type="term" value="C:mitochondrion"/>
    <property type="evidence" value="ECO:0007669"/>
    <property type="project" value="TreeGrafter"/>
</dbReference>
<keyword evidence="3" id="KW-0411">Iron-sulfur</keyword>
<gene>
    <name evidence="5" type="ORF">X943_001769</name>
</gene>
<dbReference type="InterPro" id="IPR016092">
    <property type="entry name" value="ATAP"/>
</dbReference>
<evidence type="ECO:0000256" key="2">
    <source>
        <dbReference type="ARBA" id="ARBA00006718"/>
    </source>
</evidence>
<accession>A0AAD9G701</accession>
<keyword evidence="3" id="KW-0408">Iron</keyword>
<evidence type="ECO:0000313" key="5">
    <source>
        <dbReference type="EMBL" id="KAK1932995.1"/>
    </source>
</evidence>